<dbReference type="Proteomes" id="UP000031631">
    <property type="component" value="Chromosome"/>
</dbReference>
<dbReference type="PANTHER" id="PTHR30469">
    <property type="entry name" value="MULTIDRUG RESISTANCE PROTEIN MDTA"/>
    <property type="match status" value="1"/>
</dbReference>
<dbReference type="GO" id="GO:0015562">
    <property type="term" value="F:efflux transmembrane transporter activity"/>
    <property type="evidence" value="ECO:0007669"/>
    <property type="project" value="TreeGrafter"/>
</dbReference>
<dbReference type="EMBL" id="AP012273">
    <property type="protein sequence ID" value="BAO44819.1"/>
    <property type="molecule type" value="Genomic_DNA"/>
</dbReference>
<evidence type="ECO:0000259" key="6">
    <source>
        <dbReference type="Pfam" id="PF25954"/>
    </source>
</evidence>
<dbReference type="Gene3D" id="2.40.30.170">
    <property type="match status" value="1"/>
</dbReference>
<evidence type="ECO:0000259" key="4">
    <source>
        <dbReference type="Pfam" id="PF25876"/>
    </source>
</evidence>
<feature type="domain" description="Multidrug resistance protein MdtA-like barrel-sandwich hybrid" evidence="5">
    <location>
        <begin position="50"/>
        <end position="185"/>
    </location>
</feature>
<dbReference type="SUPFAM" id="SSF111369">
    <property type="entry name" value="HlyD-like secretion proteins"/>
    <property type="match status" value="1"/>
</dbReference>
<keyword evidence="8" id="KW-1185">Reference proteome</keyword>
<dbReference type="InterPro" id="IPR058792">
    <property type="entry name" value="Beta-barrel_RND_2"/>
</dbReference>
<dbReference type="Gene3D" id="1.10.287.470">
    <property type="entry name" value="Helix hairpin bin"/>
    <property type="match status" value="1"/>
</dbReference>
<dbReference type="Pfam" id="PF25917">
    <property type="entry name" value="BSH_RND"/>
    <property type="match status" value="1"/>
</dbReference>
<dbReference type="Pfam" id="PF25876">
    <property type="entry name" value="HH_MFP_RND"/>
    <property type="match status" value="1"/>
</dbReference>
<proteinExistence type="inferred from homology"/>
<dbReference type="InterPro" id="IPR058625">
    <property type="entry name" value="MdtA-like_BSH"/>
</dbReference>
<dbReference type="AlphaFoldDB" id="A0A7U6GJP1"/>
<dbReference type="KEGG" id="tbn:TBH_C1904"/>
<evidence type="ECO:0000259" key="5">
    <source>
        <dbReference type="Pfam" id="PF25917"/>
    </source>
</evidence>
<dbReference type="OrthoDB" id="5730196at2"/>
<name>A0A7U6GJP1_9GAMM</name>
<dbReference type="GO" id="GO:1990281">
    <property type="term" value="C:efflux pump complex"/>
    <property type="evidence" value="ECO:0007669"/>
    <property type="project" value="TreeGrafter"/>
</dbReference>
<dbReference type="Gene3D" id="2.40.50.100">
    <property type="match status" value="1"/>
</dbReference>
<dbReference type="Pfam" id="PF25954">
    <property type="entry name" value="Beta-barrel_RND_2"/>
    <property type="match status" value="1"/>
</dbReference>
<gene>
    <name evidence="7" type="ORF">TBH_C1904</name>
</gene>
<keyword evidence="3" id="KW-0732">Signal</keyword>
<evidence type="ECO:0000256" key="2">
    <source>
        <dbReference type="SAM" id="Coils"/>
    </source>
</evidence>
<evidence type="ECO:0000256" key="3">
    <source>
        <dbReference type="SAM" id="SignalP"/>
    </source>
</evidence>
<keyword evidence="2" id="KW-0175">Coiled coil</keyword>
<evidence type="ECO:0000256" key="1">
    <source>
        <dbReference type="ARBA" id="ARBA00009477"/>
    </source>
</evidence>
<feature type="domain" description="Multidrug resistance protein MdtA-like alpha-helical hairpin" evidence="4">
    <location>
        <begin position="91"/>
        <end position="160"/>
    </location>
</feature>
<feature type="coiled-coil region" evidence="2">
    <location>
        <begin position="91"/>
        <end position="156"/>
    </location>
</feature>
<feature type="domain" description="CusB-like beta-barrel" evidence="6">
    <location>
        <begin position="198"/>
        <end position="268"/>
    </location>
</feature>
<evidence type="ECO:0000313" key="8">
    <source>
        <dbReference type="Proteomes" id="UP000031631"/>
    </source>
</evidence>
<protein>
    <submittedName>
        <fullName evidence="7">RND family efflux transporter MFP subunit</fullName>
    </submittedName>
</protein>
<dbReference type="InterPro" id="IPR058624">
    <property type="entry name" value="MdtA-like_HH"/>
</dbReference>
<reference evidence="7 8" key="1">
    <citation type="journal article" date="2014" name="PLoS ONE">
        <title>Physiological and genomic features of a novel sulfur-oxidizing gammaproteobacterium belonging to a previously uncultivated symbiotic lineage isolated from a hydrothermal vent.</title>
        <authorList>
            <person name="Nunoura T."/>
            <person name="Takaki Y."/>
            <person name="Kazama H."/>
            <person name="Kakuta J."/>
            <person name="Shimamura S."/>
            <person name="Makita H."/>
            <person name="Hirai M."/>
            <person name="Miyazaki M."/>
            <person name="Takai K."/>
        </authorList>
    </citation>
    <scope>NUCLEOTIDE SEQUENCE [LARGE SCALE GENOMIC DNA]</scope>
    <source>
        <strain evidence="7 8">Hiromi1</strain>
    </source>
</reference>
<organism evidence="7 8">
    <name type="scientific">Thiolapillus brandeum</name>
    <dbReference type="NCBI Taxonomy" id="1076588"/>
    <lineage>
        <taxon>Bacteria</taxon>
        <taxon>Pseudomonadati</taxon>
        <taxon>Pseudomonadota</taxon>
        <taxon>Gammaproteobacteria</taxon>
        <taxon>Chromatiales</taxon>
        <taxon>Sedimenticolaceae</taxon>
        <taxon>Thiolapillus</taxon>
    </lineage>
</organism>
<evidence type="ECO:0000313" key="7">
    <source>
        <dbReference type="EMBL" id="BAO44819.1"/>
    </source>
</evidence>
<dbReference type="PANTHER" id="PTHR30469:SF18">
    <property type="entry name" value="RESISTANCE-NODULATION-CELL DIVISION (RND) EFFLUX MEMBRANE FUSION PROTEIN-RELATED"/>
    <property type="match status" value="1"/>
</dbReference>
<dbReference type="InterPro" id="IPR006143">
    <property type="entry name" value="RND_pump_MFP"/>
</dbReference>
<dbReference type="NCBIfam" id="TIGR01730">
    <property type="entry name" value="RND_mfp"/>
    <property type="match status" value="1"/>
</dbReference>
<feature type="signal peptide" evidence="3">
    <location>
        <begin position="1"/>
        <end position="22"/>
    </location>
</feature>
<feature type="chain" id="PRO_5030540095" evidence="3">
    <location>
        <begin position="23"/>
        <end position="356"/>
    </location>
</feature>
<comment type="similarity">
    <text evidence="1">Belongs to the membrane fusion protein (MFP) (TC 8.A.1) family.</text>
</comment>
<dbReference type="Gene3D" id="2.40.420.20">
    <property type="match status" value="1"/>
</dbReference>
<accession>A0A7U6GJP1</accession>
<sequence>MRALLFLSLLSCLLTAGSAAFAREDLATATVEEVSVPRVFRLDGVVEAVNQSTISAQTNGQVEAIYYDVDDVVEAGALLVKLKDAEQKAALKRAEADRRAATAVLADARSNYERIKGLFAKKLVARSELDKAQASLDTARAKLDAARAALEQAREQLSYTRVTAPYKGIVTQRHVQVGEVAHPGTPLMSGISLEQLRVTVDVPQSLIIAIRSKGKARVQLPGGRWIAVTDMTIFPFADPASNTFKLRLMLPGNVEHLFPGMLVKTAFETGIAPALVVPASAVAYRSEVTGVYVLDEDEEHIRFRYVRLGDALGEEIVTVLSGLQEGDKVFLDPIKAGVALKRQRRQAREQGNHEHE</sequence>